<dbReference type="Proteomes" id="UP001392318">
    <property type="component" value="Unassembled WGS sequence"/>
</dbReference>
<protein>
    <submittedName>
        <fullName evidence="1">Uncharacterized protein</fullName>
    </submittedName>
</protein>
<reference evidence="1" key="1">
    <citation type="submission" date="2024-01" db="EMBL/GenBank/DDBJ databases">
        <title>The diversity of rhizobia nodulating Mimosa spp. in eleven states of Brazil covering several biomes is determined by host plant, location, and edaphic factors.</title>
        <authorList>
            <person name="Rouws L."/>
            <person name="Barauna A."/>
            <person name="Beukes C."/>
            <person name="De Faria S.M."/>
            <person name="Gross E."/>
            <person name="Dos Reis Junior F.B."/>
            <person name="Simon M."/>
            <person name="Maluk M."/>
            <person name="Odee D.W."/>
            <person name="Kenicer G."/>
            <person name="Young J.P.W."/>
            <person name="Reis V.M."/>
            <person name="Zilli J."/>
            <person name="James E.K."/>
        </authorList>
    </citation>
    <scope>NUCLEOTIDE SEQUENCE</scope>
    <source>
        <strain evidence="1">JPY452</strain>
    </source>
</reference>
<organism evidence="1 2">
    <name type="scientific">Paraburkholderia unamae</name>
    <dbReference type="NCBI Taxonomy" id="219649"/>
    <lineage>
        <taxon>Bacteria</taxon>
        <taxon>Pseudomonadati</taxon>
        <taxon>Pseudomonadota</taxon>
        <taxon>Betaproteobacteria</taxon>
        <taxon>Burkholderiales</taxon>
        <taxon>Burkholderiaceae</taxon>
        <taxon>Paraburkholderia</taxon>
    </lineage>
</organism>
<comment type="caution">
    <text evidence="1">The sequence shown here is derived from an EMBL/GenBank/DDBJ whole genome shotgun (WGS) entry which is preliminary data.</text>
</comment>
<accession>A0ACC6RR49</accession>
<evidence type="ECO:0000313" key="2">
    <source>
        <dbReference type="Proteomes" id="UP001392318"/>
    </source>
</evidence>
<evidence type="ECO:0000313" key="1">
    <source>
        <dbReference type="EMBL" id="MEM5403823.1"/>
    </source>
</evidence>
<keyword evidence="2" id="KW-1185">Reference proteome</keyword>
<proteinExistence type="predicted"/>
<sequence length="55" mass="6293">MMRHVYVAIYILLLIAVIVGVDIIFLKNLFWLRLAVNIGIVVVFAAVYYALLKNL</sequence>
<name>A0ACC6RR49_9BURK</name>
<dbReference type="EMBL" id="JAYMRU010000024">
    <property type="protein sequence ID" value="MEM5403823.1"/>
    <property type="molecule type" value="Genomic_DNA"/>
</dbReference>
<gene>
    <name evidence="1" type="ORF">VSR83_27940</name>
</gene>